<accession>A0A7M5UYH1</accession>
<dbReference type="Gene3D" id="1.10.150.50">
    <property type="entry name" value="Transcription Factor, Ets-1"/>
    <property type="match status" value="1"/>
</dbReference>
<sequence>MRMYDSCRTVAGYPPPPPPSMISIKIEEGLADTSGGVDDYYTRVVDTLAPFPVFKVGDYTKLCRSFNNNRPPDYPPTLPPAPTLPHHSSATHHPQSSSSWHQQHSNISHSGGVHHSDYYSSPSSSHSSNFPPPQISSTMTAHERNNNEPSMVSPSSRYTPGAMMHGSAGDNLSQRQEMMPSDPREWTAHDVMKWIQWASVTLKVRDLHMERFQMNGKALCLMDLSMFLYRVPDGGERLYQDFQARLQKALCQDKR</sequence>
<evidence type="ECO:0000259" key="2">
    <source>
        <dbReference type="PROSITE" id="PS51433"/>
    </source>
</evidence>
<dbReference type="RefSeq" id="XP_066918646.1">
    <property type="nucleotide sequence ID" value="XM_067062545.1"/>
</dbReference>
<evidence type="ECO:0000313" key="4">
    <source>
        <dbReference type="Proteomes" id="UP000594262"/>
    </source>
</evidence>
<dbReference type="AlphaFoldDB" id="A0A7M5UYH1"/>
<feature type="domain" description="PNT" evidence="2">
    <location>
        <begin position="165"/>
        <end position="249"/>
    </location>
</feature>
<dbReference type="Proteomes" id="UP000594262">
    <property type="component" value="Unplaced"/>
</dbReference>
<dbReference type="OrthoDB" id="10042983at2759"/>
<dbReference type="InterPro" id="IPR013761">
    <property type="entry name" value="SAM/pointed_sf"/>
</dbReference>
<dbReference type="SUPFAM" id="SSF47769">
    <property type="entry name" value="SAM/Pointed domain"/>
    <property type="match status" value="1"/>
</dbReference>
<feature type="compositionally biased region" description="Low complexity" evidence="1">
    <location>
        <begin position="84"/>
        <end position="110"/>
    </location>
</feature>
<dbReference type="GeneID" id="136805952"/>
<dbReference type="InterPro" id="IPR003118">
    <property type="entry name" value="Pointed_dom"/>
</dbReference>
<feature type="compositionally biased region" description="Low complexity" evidence="1">
    <location>
        <begin position="118"/>
        <end position="128"/>
    </location>
</feature>
<reference evidence="3" key="1">
    <citation type="submission" date="2021-01" db="UniProtKB">
        <authorList>
            <consortium name="EnsemblMetazoa"/>
        </authorList>
    </citation>
    <scope>IDENTIFICATION</scope>
</reference>
<feature type="compositionally biased region" description="Polar residues" evidence="1">
    <location>
        <begin position="147"/>
        <end position="158"/>
    </location>
</feature>
<feature type="compositionally biased region" description="Pro residues" evidence="1">
    <location>
        <begin position="72"/>
        <end position="83"/>
    </location>
</feature>
<dbReference type="PROSITE" id="PS51433">
    <property type="entry name" value="PNT"/>
    <property type="match status" value="1"/>
</dbReference>
<proteinExistence type="predicted"/>
<dbReference type="GO" id="GO:0043565">
    <property type="term" value="F:sequence-specific DNA binding"/>
    <property type="evidence" value="ECO:0007669"/>
    <property type="project" value="InterPro"/>
</dbReference>
<dbReference type="Pfam" id="PF02198">
    <property type="entry name" value="SAM_PNT"/>
    <property type="match status" value="1"/>
</dbReference>
<organism evidence="3 4">
    <name type="scientific">Clytia hemisphaerica</name>
    <dbReference type="NCBI Taxonomy" id="252671"/>
    <lineage>
        <taxon>Eukaryota</taxon>
        <taxon>Metazoa</taxon>
        <taxon>Cnidaria</taxon>
        <taxon>Hydrozoa</taxon>
        <taxon>Hydroidolina</taxon>
        <taxon>Leptothecata</taxon>
        <taxon>Obeliida</taxon>
        <taxon>Clytiidae</taxon>
        <taxon>Clytia</taxon>
    </lineage>
</organism>
<protein>
    <recommendedName>
        <fullName evidence="2">PNT domain-containing protein</fullName>
    </recommendedName>
</protein>
<dbReference type="EnsemblMetazoa" id="CLYHEMT004563.2">
    <property type="protein sequence ID" value="CLYHEMP004563.2"/>
    <property type="gene ID" value="CLYHEMG004563"/>
</dbReference>
<name>A0A7M5UYH1_9CNID</name>
<evidence type="ECO:0000313" key="3">
    <source>
        <dbReference type="EnsemblMetazoa" id="CLYHEMP004563.2"/>
    </source>
</evidence>
<evidence type="ECO:0000256" key="1">
    <source>
        <dbReference type="SAM" id="MobiDB-lite"/>
    </source>
</evidence>
<dbReference type="SMART" id="SM00251">
    <property type="entry name" value="SAM_PNT"/>
    <property type="match status" value="1"/>
</dbReference>
<feature type="region of interest" description="Disordered" evidence="1">
    <location>
        <begin position="69"/>
        <end position="180"/>
    </location>
</feature>
<keyword evidence="4" id="KW-1185">Reference proteome</keyword>